<evidence type="ECO:0000256" key="1">
    <source>
        <dbReference type="ARBA" id="ARBA00004498"/>
    </source>
</evidence>
<comment type="subcellular location">
    <subcellularLocation>
        <location evidence="1">Secreted</location>
        <location evidence="1">Extracellular space</location>
        <location evidence="1">Extracellular matrix</location>
    </subcellularLocation>
</comment>
<evidence type="ECO:0000313" key="15">
    <source>
        <dbReference type="Ensembl" id="ENSNNAP00000014392.1"/>
    </source>
</evidence>
<dbReference type="InterPro" id="IPR017878">
    <property type="entry name" value="TB_dom"/>
</dbReference>
<evidence type="ECO:0000256" key="11">
    <source>
        <dbReference type="SAM" id="Phobius"/>
    </source>
</evidence>
<dbReference type="FunFam" id="2.10.25.10:FF:000317">
    <property type="entry name" value="latent-transforming growth factor beta-binding protein 3 isoform X2"/>
    <property type="match status" value="1"/>
</dbReference>
<dbReference type="OrthoDB" id="4062651at2759"/>
<dbReference type="Pfam" id="PF12661">
    <property type="entry name" value="hEGF"/>
    <property type="match status" value="2"/>
</dbReference>
<keyword evidence="8" id="KW-0325">Glycoprotein</keyword>
<dbReference type="OMA" id="FRWYSPP"/>
<evidence type="ECO:0000256" key="2">
    <source>
        <dbReference type="ARBA" id="ARBA00022525"/>
    </source>
</evidence>
<dbReference type="FunFam" id="2.10.25.10:FF:000349">
    <property type="entry name" value="Latent transforming growth factor beta binding protein 3"/>
    <property type="match status" value="1"/>
</dbReference>
<feature type="disulfide bond" evidence="9">
    <location>
        <begin position="104"/>
        <end position="114"/>
    </location>
</feature>
<evidence type="ECO:0000313" key="16">
    <source>
        <dbReference type="Proteomes" id="UP000694559"/>
    </source>
</evidence>
<dbReference type="Pfam" id="PF00008">
    <property type="entry name" value="EGF"/>
    <property type="match status" value="1"/>
</dbReference>
<dbReference type="InterPro" id="IPR018097">
    <property type="entry name" value="EGF_Ca-bd_CS"/>
</dbReference>
<dbReference type="SMART" id="SM00181">
    <property type="entry name" value="EGF"/>
    <property type="match status" value="10"/>
</dbReference>
<dbReference type="SUPFAM" id="SSF57581">
    <property type="entry name" value="TB module/8-cys domain"/>
    <property type="match status" value="3"/>
</dbReference>
<evidence type="ECO:0000256" key="3">
    <source>
        <dbReference type="ARBA" id="ARBA00022530"/>
    </source>
</evidence>
<dbReference type="PANTHER" id="PTHR24050">
    <property type="entry name" value="PA14 DOMAIN-CONTAINING PROTEIN"/>
    <property type="match status" value="1"/>
</dbReference>
<dbReference type="InterPro" id="IPR013032">
    <property type="entry name" value="EGF-like_CS"/>
</dbReference>
<feature type="region of interest" description="Disordered" evidence="10">
    <location>
        <begin position="418"/>
        <end position="461"/>
    </location>
</feature>
<feature type="signal peptide" evidence="12">
    <location>
        <begin position="1"/>
        <end position="23"/>
    </location>
</feature>
<comment type="caution">
    <text evidence="9">Lacks conserved residue(s) required for the propagation of feature annotation.</text>
</comment>
<evidence type="ECO:0000256" key="4">
    <source>
        <dbReference type="ARBA" id="ARBA00022536"/>
    </source>
</evidence>
<evidence type="ECO:0000259" key="14">
    <source>
        <dbReference type="PROSITE" id="PS51364"/>
    </source>
</evidence>
<feature type="domain" description="EGF-like" evidence="13">
    <location>
        <begin position="320"/>
        <end position="360"/>
    </location>
</feature>
<evidence type="ECO:0000256" key="12">
    <source>
        <dbReference type="SAM" id="SignalP"/>
    </source>
</evidence>
<dbReference type="SUPFAM" id="SSF57196">
    <property type="entry name" value="EGF/Laminin"/>
    <property type="match status" value="2"/>
</dbReference>
<feature type="transmembrane region" description="Helical" evidence="11">
    <location>
        <begin position="874"/>
        <end position="893"/>
    </location>
</feature>
<feature type="domain" description="EGF-like" evidence="13">
    <location>
        <begin position="100"/>
        <end position="132"/>
    </location>
</feature>
<evidence type="ECO:0000256" key="8">
    <source>
        <dbReference type="ARBA" id="ARBA00023180"/>
    </source>
</evidence>
<keyword evidence="3" id="KW-0272">Extracellular matrix</keyword>
<protein>
    <submittedName>
        <fullName evidence="15">Latent transforming growth factor beta binding protein 3</fullName>
    </submittedName>
</protein>
<gene>
    <name evidence="15" type="primary">LTBP3</name>
</gene>
<dbReference type="InterPro" id="IPR009030">
    <property type="entry name" value="Growth_fac_rcpt_cys_sf"/>
</dbReference>
<dbReference type="GO" id="GO:2000741">
    <property type="term" value="P:positive regulation of mesenchymal stem cell differentiation"/>
    <property type="evidence" value="ECO:0007669"/>
    <property type="project" value="Ensembl"/>
</dbReference>
<dbReference type="FunFam" id="2.10.25.10:FF:000302">
    <property type="entry name" value="latent-transforming growth factor beta-binding protein 3 isoform X2"/>
    <property type="match status" value="1"/>
</dbReference>
<dbReference type="GO" id="GO:0050431">
    <property type="term" value="F:transforming growth factor beta binding"/>
    <property type="evidence" value="ECO:0007669"/>
    <property type="project" value="Ensembl"/>
</dbReference>
<evidence type="ECO:0000256" key="5">
    <source>
        <dbReference type="ARBA" id="ARBA00022729"/>
    </source>
</evidence>
<dbReference type="CDD" id="cd00054">
    <property type="entry name" value="EGF_CA"/>
    <property type="match status" value="7"/>
</dbReference>
<keyword evidence="7 9" id="KW-1015">Disulfide bond</keyword>
<dbReference type="PROSITE" id="PS50026">
    <property type="entry name" value="EGF_3"/>
    <property type="match status" value="7"/>
</dbReference>
<dbReference type="FunFam" id="2.10.25.10:FF:000096">
    <property type="entry name" value="Putative fibrillin 2"/>
    <property type="match status" value="1"/>
</dbReference>
<dbReference type="InterPro" id="IPR000742">
    <property type="entry name" value="EGF"/>
</dbReference>
<dbReference type="GeneTree" id="ENSGT00940000160285"/>
<dbReference type="FunFam" id="2.10.25.10:FF:000024">
    <property type="entry name" value="Putative latent-transforming growth factor beta-binding protein 2"/>
    <property type="match status" value="2"/>
</dbReference>
<dbReference type="FunFam" id="2.10.25.10:FF:000068">
    <property type="entry name" value="Latent transforming growth factor beta binding protein 3"/>
    <property type="match status" value="1"/>
</dbReference>
<dbReference type="InterPro" id="IPR001881">
    <property type="entry name" value="EGF-like_Ca-bd_dom"/>
</dbReference>
<dbReference type="Gene3D" id="2.10.25.10">
    <property type="entry name" value="Laminin"/>
    <property type="match status" value="9"/>
</dbReference>
<evidence type="ECO:0000256" key="9">
    <source>
        <dbReference type="PROSITE-ProRule" id="PRU00076"/>
    </source>
</evidence>
<dbReference type="PROSITE" id="PS01186">
    <property type="entry name" value="EGF_2"/>
    <property type="match status" value="5"/>
</dbReference>
<dbReference type="Ensembl" id="ENSNNAT00000015086.1">
    <property type="protein sequence ID" value="ENSNNAP00000014392.1"/>
    <property type="gene ID" value="ENSNNAG00000009698.1"/>
</dbReference>
<dbReference type="SUPFAM" id="SSF57184">
    <property type="entry name" value="Growth factor receptor domain"/>
    <property type="match status" value="3"/>
</dbReference>
<evidence type="ECO:0000256" key="7">
    <source>
        <dbReference type="ARBA" id="ARBA00023157"/>
    </source>
</evidence>
<dbReference type="PROSITE" id="PS51364">
    <property type="entry name" value="TB"/>
    <property type="match status" value="3"/>
</dbReference>
<keyword evidence="11" id="KW-0472">Membrane</keyword>
<dbReference type="PROSITE" id="PS01187">
    <property type="entry name" value="EGF_CA"/>
    <property type="match status" value="3"/>
</dbReference>
<feature type="disulfide bond" evidence="9">
    <location>
        <begin position="122"/>
        <end position="131"/>
    </location>
</feature>
<feature type="chain" id="PRO_5034975435" evidence="12">
    <location>
        <begin position="24"/>
        <end position="901"/>
    </location>
</feature>
<feature type="domain" description="TB" evidence="14">
    <location>
        <begin position="248"/>
        <end position="291"/>
    </location>
</feature>
<dbReference type="Pfam" id="PF07645">
    <property type="entry name" value="EGF_CA"/>
    <property type="match status" value="7"/>
</dbReference>
<dbReference type="GO" id="GO:0007179">
    <property type="term" value="P:transforming growth factor beta receptor signaling pathway"/>
    <property type="evidence" value="ECO:0007669"/>
    <property type="project" value="Ensembl"/>
</dbReference>
<dbReference type="Gene3D" id="3.90.290.10">
    <property type="entry name" value="TGF-beta binding (TB) domain"/>
    <property type="match status" value="3"/>
</dbReference>
<dbReference type="Proteomes" id="UP000694559">
    <property type="component" value="Unplaced"/>
</dbReference>
<feature type="domain" description="EGF-like" evidence="13">
    <location>
        <begin position="690"/>
        <end position="730"/>
    </location>
</feature>
<feature type="domain" description="TB" evidence="14">
    <location>
        <begin position="820"/>
        <end position="867"/>
    </location>
</feature>
<accession>A0A8C7DZ33</accession>
<keyword evidence="5 12" id="KW-0732">Signal</keyword>
<reference evidence="15" key="2">
    <citation type="submission" date="2025-09" db="UniProtKB">
        <authorList>
            <consortium name="Ensembl"/>
        </authorList>
    </citation>
    <scope>IDENTIFICATION</scope>
</reference>
<feature type="compositionally biased region" description="Pro residues" evidence="10">
    <location>
        <begin position="425"/>
        <end position="434"/>
    </location>
</feature>
<reference evidence="15" key="1">
    <citation type="submission" date="2025-08" db="UniProtKB">
        <authorList>
            <consortium name="Ensembl"/>
        </authorList>
    </citation>
    <scope>IDENTIFICATION</scope>
</reference>
<keyword evidence="11" id="KW-1133">Transmembrane helix</keyword>
<feature type="domain" description="EGF-like" evidence="13">
    <location>
        <begin position="771"/>
        <end position="813"/>
    </location>
</feature>
<evidence type="ECO:0000256" key="10">
    <source>
        <dbReference type="SAM" id="MobiDB-lite"/>
    </source>
</evidence>
<feature type="region of interest" description="Disordered" evidence="10">
    <location>
        <begin position="214"/>
        <end position="236"/>
    </location>
</feature>
<dbReference type="PROSITE" id="PS00022">
    <property type="entry name" value="EGF_1"/>
    <property type="match status" value="1"/>
</dbReference>
<keyword evidence="11" id="KW-0812">Transmembrane</keyword>
<name>A0A8C7DZ33_NAJNA</name>
<evidence type="ECO:0000259" key="13">
    <source>
        <dbReference type="PROSITE" id="PS50026"/>
    </source>
</evidence>
<dbReference type="PROSITE" id="PS00010">
    <property type="entry name" value="ASX_HYDROXYL"/>
    <property type="match status" value="6"/>
</dbReference>
<dbReference type="PANTHER" id="PTHR24050:SF28">
    <property type="entry name" value="UROMODULIN-LIKE"/>
    <property type="match status" value="1"/>
</dbReference>
<dbReference type="Pfam" id="PF00683">
    <property type="entry name" value="TB"/>
    <property type="match status" value="3"/>
</dbReference>
<organism evidence="15 16">
    <name type="scientific">Naja naja</name>
    <name type="common">Indian cobra</name>
    <dbReference type="NCBI Taxonomy" id="35670"/>
    <lineage>
        <taxon>Eukaryota</taxon>
        <taxon>Metazoa</taxon>
        <taxon>Chordata</taxon>
        <taxon>Craniata</taxon>
        <taxon>Vertebrata</taxon>
        <taxon>Euteleostomi</taxon>
        <taxon>Lepidosauria</taxon>
        <taxon>Squamata</taxon>
        <taxon>Bifurcata</taxon>
        <taxon>Unidentata</taxon>
        <taxon>Episquamata</taxon>
        <taxon>Toxicofera</taxon>
        <taxon>Serpentes</taxon>
        <taxon>Colubroidea</taxon>
        <taxon>Elapidae</taxon>
        <taxon>Elapinae</taxon>
        <taxon>Naja</taxon>
    </lineage>
</organism>
<proteinExistence type="predicted"/>
<evidence type="ECO:0000256" key="6">
    <source>
        <dbReference type="ARBA" id="ARBA00022737"/>
    </source>
</evidence>
<feature type="domain" description="TB" evidence="14">
    <location>
        <begin position="333"/>
        <end position="388"/>
    </location>
</feature>
<dbReference type="InterPro" id="IPR036773">
    <property type="entry name" value="TB_dom_sf"/>
</dbReference>
<keyword evidence="2" id="KW-0964">Secreted</keyword>
<keyword evidence="16" id="KW-1185">Reference proteome</keyword>
<dbReference type="GO" id="GO:0031012">
    <property type="term" value="C:extracellular matrix"/>
    <property type="evidence" value="ECO:0007669"/>
    <property type="project" value="Ensembl"/>
</dbReference>
<keyword evidence="6" id="KW-0677">Repeat</keyword>
<dbReference type="FunFam" id="2.10.25.10:FF:000019">
    <property type="entry name" value="latent-transforming growth factor beta-binding protein 1 isoform X2"/>
    <property type="match status" value="2"/>
</dbReference>
<dbReference type="InterPro" id="IPR052235">
    <property type="entry name" value="Nephronectin_domain"/>
</dbReference>
<feature type="domain" description="EGF-like" evidence="13">
    <location>
        <begin position="731"/>
        <end position="770"/>
    </location>
</feature>
<feature type="domain" description="EGF-like" evidence="13">
    <location>
        <begin position="566"/>
        <end position="608"/>
    </location>
</feature>
<dbReference type="InterPro" id="IPR049883">
    <property type="entry name" value="NOTCH1_EGF-like"/>
</dbReference>
<feature type="domain" description="EGF-like" evidence="13">
    <location>
        <begin position="522"/>
        <end position="565"/>
    </location>
</feature>
<dbReference type="SMART" id="SM00179">
    <property type="entry name" value="EGF_CA"/>
    <property type="match status" value="9"/>
</dbReference>
<keyword evidence="4 9" id="KW-0245">EGF-like domain</keyword>
<sequence>MPPAGAAVLGLLLLLLAVPRALGWPGRGSSAAAAAAAAASGPSERAALARERFKVVFAPLICERTCQKGRCRDSCKPGSNMTLIGENGHAMDTLTGSGFRVVVCPLPCMNGGQCTSGNHCLCPPEFTGRFCQMPVNRQGQQAWPPSGGSPKETGSSKHAIYAVQVMSDHHTTPLSCFQHPALFLLLPVQMHQPLVNVRVHHPPEASVKVHRIDSLSSEGSGPGGGHHLIQHPAPKPAYTRPPTQKPLGRCFQETLPKQSCGSNPLPGLTKQEDCCGSIGTSWGQTKCHKCPHLQYLGVQKTMGSDCPQGYKRLNSTHCQDINECAMQGVCQGGECLNTQGSFRCACKPGQVLGPSRTHCTCCCSVGKAWGVHCERCPADGTAAFREICPAGRGYHIQTLHQTLTIQGESEFLLQIHPDATSDLPPLRPEPPTLPAPDSDSQEAEAGWPAQAHGASGASSPTPPFPPSLHHLVLFGMQVTQVDICKLNRNICNHGECIPTRSGFTCQCYQGYRWHPQHRYCVDVNECELELCGNGKGVCMNTGGSYNCHCNRGYQLKVQKGIRSCTDIDECARPNICGDGGSCINFPGHYKCDCHPGYRLKPSRQPLCEDIDECLDSGTCPDGRCENKPGSYKCIPCQPGFRAQNGICYDVDECAEDAACKHGWCENMAGSFRCSCGEGFAPAADFRSCVDVNECQNGSLCAHGVCVNTLGSFKCQCPVGFQAVKDGPRCKDVNECDFPAACIGGECVNTVGSYQCLCRTGYQLERNRKCQDIDECARDLDLCQPHGVCENTEGSFVCVCEEGFTLTKDQQSCEELPHHKKECYLNFDDSVFCDSVLATNVSRQECCCSLGAGWGDYCEIYPCPVLNSSKLDMSWVQFSLNLKIILVLLYYWCFATKLCGRA</sequence>
<dbReference type="FunFam" id="3.90.290.10:FF:000002">
    <property type="entry name" value="Latent-transforming growth factor beta-binding protein 3 isoform 1"/>
    <property type="match status" value="1"/>
</dbReference>
<dbReference type="GO" id="GO:0005509">
    <property type="term" value="F:calcium ion binding"/>
    <property type="evidence" value="ECO:0007669"/>
    <property type="project" value="InterPro"/>
</dbReference>
<dbReference type="InterPro" id="IPR000152">
    <property type="entry name" value="EGF-type_Asp/Asn_hydroxyl_site"/>
</dbReference>
<dbReference type="GO" id="GO:1902462">
    <property type="term" value="P:positive regulation of mesenchymal stem cell proliferation"/>
    <property type="evidence" value="ECO:0007669"/>
    <property type="project" value="Ensembl"/>
</dbReference>
<dbReference type="AlphaFoldDB" id="A0A8C7DZ33"/>